<organism evidence="2 3">
    <name type="scientific">Triparma laevis f. inornata</name>
    <dbReference type="NCBI Taxonomy" id="1714386"/>
    <lineage>
        <taxon>Eukaryota</taxon>
        <taxon>Sar</taxon>
        <taxon>Stramenopiles</taxon>
        <taxon>Ochrophyta</taxon>
        <taxon>Bolidophyceae</taxon>
        <taxon>Parmales</taxon>
        <taxon>Triparmaceae</taxon>
        <taxon>Triparma</taxon>
    </lineage>
</organism>
<proteinExistence type="predicted"/>
<evidence type="ECO:0000313" key="3">
    <source>
        <dbReference type="Proteomes" id="UP001162640"/>
    </source>
</evidence>
<name>A0A9W7E5J5_9STRA</name>
<dbReference type="AlphaFoldDB" id="A0A9W7E5J5"/>
<evidence type="ECO:0000256" key="1">
    <source>
        <dbReference type="SAM" id="MobiDB-lite"/>
    </source>
</evidence>
<feature type="region of interest" description="Disordered" evidence="1">
    <location>
        <begin position="25"/>
        <end position="56"/>
    </location>
</feature>
<dbReference type="Proteomes" id="UP001162640">
    <property type="component" value="Unassembled WGS sequence"/>
</dbReference>
<evidence type="ECO:0000313" key="2">
    <source>
        <dbReference type="EMBL" id="GMH63268.1"/>
    </source>
</evidence>
<accession>A0A9W7E5J5</accession>
<sequence>MVVDGYVVKKVNNYTVSGIQYNYGAHEPDYEEDSDISPIKSRKKPKGPQKALNAEQKRKLMEAEGVKAHNTSVKSHDTERDLQRKVFFKTHLDIFKVFLEKKKIREVRCSEERSDELRTS</sequence>
<dbReference type="EMBL" id="BLQM01000098">
    <property type="protein sequence ID" value="GMH63268.1"/>
    <property type="molecule type" value="Genomic_DNA"/>
</dbReference>
<reference evidence="3" key="1">
    <citation type="journal article" date="2023" name="Commun. Biol.">
        <title>Genome analysis of Parmales, the sister group of diatoms, reveals the evolutionary specialization of diatoms from phago-mixotrophs to photoautotrophs.</title>
        <authorList>
            <person name="Ban H."/>
            <person name="Sato S."/>
            <person name="Yoshikawa S."/>
            <person name="Yamada K."/>
            <person name="Nakamura Y."/>
            <person name="Ichinomiya M."/>
            <person name="Sato N."/>
            <person name="Blanc-Mathieu R."/>
            <person name="Endo H."/>
            <person name="Kuwata A."/>
            <person name="Ogata H."/>
        </authorList>
    </citation>
    <scope>NUCLEOTIDE SEQUENCE [LARGE SCALE GENOMIC DNA]</scope>
</reference>
<protein>
    <submittedName>
        <fullName evidence="2">Uncharacterized protein</fullName>
    </submittedName>
</protein>
<gene>
    <name evidence="2" type="ORF">TL16_g03667</name>
</gene>
<comment type="caution">
    <text evidence="2">The sequence shown here is derived from an EMBL/GenBank/DDBJ whole genome shotgun (WGS) entry which is preliminary data.</text>
</comment>